<dbReference type="EMBL" id="LT670817">
    <property type="protein sequence ID" value="SHG92119.1"/>
    <property type="molecule type" value="Genomic_DNA"/>
</dbReference>
<dbReference type="RefSeq" id="WP_079602035.1">
    <property type="nucleotide sequence ID" value="NZ_LT670817.1"/>
</dbReference>
<feature type="region of interest" description="Disordered" evidence="1">
    <location>
        <begin position="152"/>
        <end position="171"/>
    </location>
</feature>
<reference evidence="2 3" key="1">
    <citation type="submission" date="2016-11" db="EMBL/GenBank/DDBJ databases">
        <authorList>
            <person name="Jaros S."/>
            <person name="Januszkiewicz K."/>
            <person name="Wedrychowicz H."/>
        </authorList>
    </citation>
    <scope>NUCLEOTIDE SEQUENCE [LARGE SCALE GENOMIC DNA]</scope>
    <source>
        <strain evidence="2 3">GAS138</strain>
    </source>
</reference>
<accession>A0A1M5NSE4</accession>
<evidence type="ECO:0000313" key="2">
    <source>
        <dbReference type="EMBL" id="SHG92119.1"/>
    </source>
</evidence>
<dbReference type="Gene3D" id="2.40.50.230">
    <property type="entry name" value="Gp5 N-terminal domain"/>
    <property type="match status" value="1"/>
</dbReference>
<feature type="compositionally biased region" description="Gly residues" evidence="1">
    <location>
        <begin position="122"/>
        <end position="137"/>
    </location>
</feature>
<evidence type="ECO:0000256" key="1">
    <source>
        <dbReference type="SAM" id="MobiDB-lite"/>
    </source>
</evidence>
<dbReference type="OrthoDB" id="9762420at2"/>
<gene>
    <name evidence="2" type="ORF">SAMN05443248_3090</name>
</gene>
<dbReference type="Proteomes" id="UP000189796">
    <property type="component" value="Chromosome I"/>
</dbReference>
<evidence type="ECO:0008006" key="4">
    <source>
        <dbReference type="Google" id="ProtNLM"/>
    </source>
</evidence>
<feature type="region of interest" description="Disordered" evidence="1">
    <location>
        <begin position="120"/>
        <end position="147"/>
    </location>
</feature>
<dbReference type="AlphaFoldDB" id="A0A1M5NSE4"/>
<sequence>MSDLEDRVLAIVERWYASRYSERHGLVTAYDPVNYLAKVAFMPEGQESGWLPIETGHVGNSYGVAVGLQPGDGKKTGDQVVVRFQEGDVESGKIVQRVHSDSDTPPAVQSGEMVMWTKFQNSGGGSDSAQGGQGGTGQKIYFKNDGSLTSEDGNGAVTVHDGQGNVTVTAV</sequence>
<organism evidence="2 3">
    <name type="scientific">Bradyrhizobium erythrophlei</name>
    <dbReference type="NCBI Taxonomy" id="1437360"/>
    <lineage>
        <taxon>Bacteria</taxon>
        <taxon>Pseudomonadati</taxon>
        <taxon>Pseudomonadota</taxon>
        <taxon>Alphaproteobacteria</taxon>
        <taxon>Hyphomicrobiales</taxon>
        <taxon>Nitrobacteraceae</taxon>
        <taxon>Bradyrhizobium</taxon>
    </lineage>
</organism>
<proteinExistence type="predicted"/>
<name>A0A1M5NSE4_9BRAD</name>
<evidence type="ECO:0000313" key="3">
    <source>
        <dbReference type="Proteomes" id="UP000189796"/>
    </source>
</evidence>
<dbReference type="InterPro" id="IPR037026">
    <property type="entry name" value="Vgr_OB-fold_dom_sf"/>
</dbReference>
<protein>
    <recommendedName>
        <fullName evidence="4">Gp5/Type VI secretion system Vgr protein OB-fold domain-containing protein</fullName>
    </recommendedName>
</protein>